<dbReference type="EMBL" id="JAAOAS010000368">
    <property type="protein sequence ID" value="KAF5577973.1"/>
    <property type="molecule type" value="Genomic_DNA"/>
</dbReference>
<evidence type="ECO:0000256" key="1">
    <source>
        <dbReference type="SAM" id="MobiDB-lite"/>
    </source>
</evidence>
<comment type="caution">
    <text evidence="2">The sequence shown here is derived from an EMBL/GenBank/DDBJ whole genome shotgun (WGS) entry which is preliminary data.</text>
</comment>
<organism evidence="2 3">
    <name type="scientific">Fusarium pseudocircinatum</name>
    <dbReference type="NCBI Taxonomy" id="56676"/>
    <lineage>
        <taxon>Eukaryota</taxon>
        <taxon>Fungi</taxon>
        <taxon>Dikarya</taxon>
        <taxon>Ascomycota</taxon>
        <taxon>Pezizomycotina</taxon>
        <taxon>Sordariomycetes</taxon>
        <taxon>Hypocreomycetidae</taxon>
        <taxon>Hypocreales</taxon>
        <taxon>Nectriaceae</taxon>
        <taxon>Fusarium</taxon>
        <taxon>Fusarium fujikuroi species complex</taxon>
    </lineage>
</organism>
<sequence>MDNKIDVTDETENVGSQNGSSAIIPEGTVLNSNWLIGKQVGSTEHANIYSVTRECRDDDKSDINYEARSYDFDNIPPHVKSNRARAIRRLSGRTACNMTWENLRVIVYRTGMHQQVQKETNKSFSEEDPITNGVCKSSKQKTTRQQESDRLRQRSRRRRARQERKQSTLQDEREQRQDFQSQKSPKIESAEPVEVDAAEFCFFELLYLINGDETIRQKVAPATRSKVEDYLAAKDQEVDIDGEEALVDFIAIKEREIVFLQRTNNEFQPVLKNWNAYLDEVTRQVLRNFGTDPPKRQGNQDNDLPIFRMRYKILKEGLEALPDLVKEAEEKVRKLQLKLCDVRQAREEREAKQAIKLEKKKLGKQIRNLEKWVANVTPGSASYYKIAEDIISAERELKGLRLNDDG</sequence>
<feature type="compositionally biased region" description="Basic and acidic residues" evidence="1">
    <location>
        <begin position="163"/>
        <end position="177"/>
    </location>
</feature>
<evidence type="ECO:0000313" key="3">
    <source>
        <dbReference type="Proteomes" id="UP000546213"/>
    </source>
</evidence>
<feature type="compositionally biased region" description="Basic residues" evidence="1">
    <location>
        <begin position="153"/>
        <end position="162"/>
    </location>
</feature>
<protein>
    <submittedName>
        <fullName evidence="2">Uncharacterized protein</fullName>
    </submittedName>
</protein>
<keyword evidence="3" id="KW-1185">Reference proteome</keyword>
<feature type="region of interest" description="Disordered" evidence="1">
    <location>
        <begin position="118"/>
        <end position="190"/>
    </location>
</feature>
<dbReference type="OrthoDB" id="4694955at2759"/>
<accession>A0A8H5NV12</accession>
<reference evidence="2 3" key="1">
    <citation type="submission" date="2020-05" db="EMBL/GenBank/DDBJ databases">
        <title>Identification and distribution of gene clusters putatively required for synthesis of sphingolipid metabolism inhibitors in phylogenetically diverse species of the filamentous fungus Fusarium.</title>
        <authorList>
            <person name="Kim H.-S."/>
            <person name="Busman M."/>
            <person name="Brown D.W."/>
            <person name="Divon H."/>
            <person name="Uhlig S."/>
            <person name="Proctor R.H."/>
        </authorList>
    </citation>
    <scope>NUCLEOTIDE SEQUENCE [LARGE SCALE GENOMIC DNA]</scope>
    <source>
        <strain evidence="2 3">NRRL 36939</strain>
    </source>
</reference>
<dbReference type="Proteomes" id="UP000546213">
    <property type="component" value="Unassembled WGS sequence"/>
</dbReference>
<dbReference type="AlphaFoldDB" id="A0A8H5NV12"/>
<name>A0A8H5NV12_9HYPO</name>
<evidence type="ECO:0000313" key="2">
    <source>
        <dbReference type="EMBL" id="KAF5577973.1"/>
    </source>
</evidence>
<feature type="region of interest" description="Disordered" evidence="1">
    <location>
        <begin position="1"/>
        <end position="20"/>
    </location>
</feature>
<proteinExistence type="predicted"/>
<gene>
    <name evidence="2" type="ORF">FPCIR_11774</name>
</gene>